<name>A0AAJ2D7N2_SERFO</name>
<proteinExistence type="predicted"/>
<evidence type="ECO:0000313" key="2">
    <source>
        <dbReference type="Proteomes" id="UP001224622"/>
    </source>
</evidence>
<dbReference type="InterPro" id="IPR024524">
    <property type="entry name" value="DUF3800"/>
</dbReference>
<evidence type="ECO:0000313" key="1">
    <source>
        <dbReference type="EMBL" id="MDQ9127462.1"/>
    </source>
</evidence>
<protein>
    <recommendedName>
        <fullName evidence="3">DUF3800 domain-containing protein</fullName>
    </recommendedName>
</protein>
<dbReference type="AlphaFoldDB" id="A0AAJ2D7N2"/>
<gene>
    <name evidence="1" type="ORF">RDT67_13595</name>
</gene>
<reference evidence="1" key="1">
    <citation type="submission" date="2023-08" db="EMBL/GenBank/DDBJ databases">
        <title>The Comparative Genomic Analysis of Yersiniaceae from Polar Regions.</title>
        <authorList>
            <person name="Goncharov A."/>
            <person name="Aslanov B."/>
            <person name="Kolodzhieva V."/>
            <person name="Azarov D."/>
            <person name="Mochov A."/>
            <person name="Lebedeva E."/>
        </authorList>
    </citation>
    <scope>NUCLEOTIDE SEQUENCE</scope>
    <source>
        <strain evidence="1">Vf</strain>
    </source>
</reference>
<dbReference type="RefSeq" id="WP_309047650.1">
    <property type="nucleotide sequence ID" value="NZ_JAVIGA010000013.1"/>
</dbReference>
<accession>A0AAJ2D7N2</accession>
<evidence type="ECO:0008006" key="3">
    <source>
        <dbReference type="Google" id="ProtNLM"/>
    </source>
</evidence>
<comment type="caution">
    <text evidence="1">The sequence shown here is derived from an EMBL/GenBank/DDBJ whole genome shotgun (WGS) entry which is preliminary data.</text>
</comment>
<dbReference type="EMBL" id="JAVIGA010000013">
    <property type="protein sequence ID" value="MDQ9127462.1"/>
    <property type="molecule type" value="Genomic_DNA"/>
</dbReference>
<sequence length="383" mass="45114">MYGYPITEEEYLILYDESNNDRLIRIENGKLNTEVNTDKKYKPIFILGGIAYRKNKNVNFESLKGILNLQKNIIEMKFIHIARGSFDGVLNSDNLKKFLTWILDNDLYIHYSALNTLYWSSVDIIDDVYVFLKSRGIRIGFKDDSNPFYDDSDMRFNVDYLKNALYTYIKIDKDVFLSFLSSFNYPDIPEGSESKFIRGLYKIIRNKVNSMRRELSNSIEFHWLRSLLDVLKQCKDMSDLTLTKNEQPNILIKSFTDFYFNRLVAFPKSEHLFDEEITIIDKLNRLAKTSKQGEVGNYCFKKSEYYPIQVSDVVAGLFRTIFIFLDDKSLDEVNEFKRNINARQKECLDLLKLLINKSDNESQGFFFRIVPPAINEKNRILFE</sequence>
<dbReference type="Pfam" id="PF12686">
    <property type="entry name" value="DUF3800"/>
    <property type="match status" value="1"/>
</dbReference>
<dbReference type="Proteomes" id="UP001224622">
    <property type="component" value="Unassembled WGS sequence"/>
</dbReference>
<organism evidence="1 2">
    <name type="scientific">Serratia fonticola</name>
    <dbReference type="NCBI Taxonomy" id="47917"/>
    <lineage>
        <taxon>Bacteria</taxon>
        <taxon>Pseudomonadati</taxon>
        <taxon>Pseudomonadota</taxon>
        <taxon>Gammaproteobacteria</taxon>
        <taxon>Enterobacterales</taxon>
        <taxon>Yersiniaceae</taxon>
        <taxon>Serratia</taxon>
    </lineage>
</organism>